<evidence type="ECO:0000256" key="3">
    <source>
        <dbReference type="ARBA" id="ARBA00022692"/>
    </source>
</evidence>
<protein>
    <submittedName>
        <fullName evidence="8">Amino acid permease</fullName>
    </submittedName>
</protein>
<name>A0ABT0AE39_9SPHN</name>
<dbReference type="PANTHER" id="PTHR43495">
    <property type="entry name" value="GABA PERMEASE"/>
    <property type="match status" value="1"/>
</dbReference>
<keyword evidence="9" id="KW-1185">Reference proteome</keyword>
<feature type="transmembrane region" description="Helical" evidence="6">
    <location>
        <begin position="70"/>
        <end position="87"/>
    </location>
</feature>
<evidence type="ECO:0000256" key="6">
    <source>
        <dbReference type="SAM" id="Phobius"/>
    </source>
</evidence>
<sequence>MNGRADEGTQAIPHNDIVSPAEVYPGESQDELGRSLKARHVSMIAIGGIIGAGLFVGSSTSIAAAGPAVILSYALAGAIVLVIMRMLSEMAVAIPGIQSFPEFARIGLGHWAGFLSSWLYWYFWVVVVAIEAIAGAVIIAGWIALPVWLIGIVLMAVLTAVNLMSTRSYGEFEFWFSSIKVAGIIVFILVTGAYALGLGAPDGTTFGNLTAHGGFAPAGGMQVLAATTSVIFALVGAEIATIAAAESAEPTRTVARMTSTVALRILVFYILSVFLIVSVVPWDSVVPGQSPFTAALAAIGIPGAALIMKVIVLVAVLSCLNSGLYVTSRVLFTLAARGDAPQALVRVNARKVPARAILIASLFSYAALAASVLSPEVVFSFLVNASGALMLIVYLMIALSQMRLRRTFERECPQQLTIRTWFFPWLSGASVLAICVILGAMALNPGSAAEFWSSVAITAFFAVLFLVLRRAKAAPLDPLAHIDTTIQEPAE</sequence>
<evidence type="ECO:0000256" key="5">
    <source>
        <dbReference type="ARBA" id="ARBA00023136"/>
    </source>
</evidence>
<keyword evidence="2" id="KW-0813">Transport</keyword>
<evidence type="ECO:0000313" key="8">
    <source>
        <dbReference type="EMBL" id="MCJ1961453.1"/>
    </source>
</evidence>
<feature type="transmembrane region" description="Helical" evidence="6">
    <location>
        <begin position="136"/>
        <end position="161"/>
    </location>
</feature>
<feature type="transmembrane region" description="Helical" evidence="6">
    <location>
        <begin position="220"/>
        <end position="240"/>
    </location>
</feature>
<feature type="transmembrane region" description="Helical" evidence="6">
    <location>
        <begin position="261"/>
        <end position="282"/>
    </location>
</feature>
<feature type="transmembrane region" description="Helical" evidence="6">
    <location>
        <begin position="294"/>
        <end position="320"/>
    </location>
</feature>
<evidence type="ECO:0000259" key="7">
    <source>
        <dbReference type="Pfam" id="PF00324"/>
    </source>
</evidence>
<keyword evidence="5 6" id="KW-0472">Membrane</keyword>
<comment type="subcellular location">
    <subcellularLocation>
        <location evidence="1">Membrane</location>
        <topology evidence="1">Multi-pass membrane protein</topology>
    </subcellularLocation>
</comment>
<comment type="caution">
    <text evidence="8">The sequence shown here is derived from an EMBL/GenBank/DDBJ whole genome shotgun (WGS) entry which is preliminary data.</text>
</comment>
<feature type="transmembrane region" description="Helical" evidence="6">
    <location>
        <begin position="108"/>
        <end position="130"/>
    </location>
</feature>
<keyword evidence="3 6" id="KW-0812">Transmembrane</keyword>
<feature type="transmembrane region" description="Helical" evidence="6">
    <location>
        <begin position="181"/>
        <end position="200"/>
    </location>
</feature>
<dbReference type="InterPro" id="IPR004841">
    <property type="entry name" value="AA-permease/SLC12A_dom"/>
</dbReference>
<dbReference type="RefSeq" id="WP_243800565.1">
    <property type="nucleotide sequence ID" value="NZ_JALHAT010000021.1"/>
</dbReference>
<dbReference type="Pfam" id="PF00324">
    <property type="entry name" value="AA_permease"/>
    <property type="match status" value="1"/>
</dbReference>
<dbReference type="EMBL" id="JALHAT010000021">
    <property type="protein sequence ID" value="MCJ1961453.1"/>
    <property type="molecule type" value="Genomic_DNA"/>
</dbReference>
<accession>A0ABT0AE39</accession>
<evidence type="ECO:0000313" key="9">
    <source>
        <dbReference type="Proteomes" id="UP001162802"/>
    </source>
</evidence>
<dbReference type="Proteomes" id="UP001162802">
    <property type="component" value="Unassembled WGS sequence"/>
</dbReference>
<proteinExistence type="predicted"/>
<gene>
    <name evidence="8" type="ORF">MTR65_12235</name>
</gene>
<feature type="transmembrane region" description="Helical" evidence="6">
    <location>
        <begin position="421"/>
        <end position="443"/>
    </location>
</feature>
<evidence type="ECO:0000256" key="1">
    <source>
        <dbReference type="ARBA" id="ARBA00004141"/>
    </source>
</evidence>
<evidence type="ECO:0000256" key="4">
    <source>
        <dbReference type="ARBA" id="ARBA00022989"/>
    </source>
</evidence>
<feature type="transmembrane region" description="Helical" evidence="6">
    <location>
        <begin position="449"/>
        <end position="468"/>
    </location>
</feature>
<keyword evidence="4 6" id="KW-1133">Transmembrane helix</keyword>
<evidence type="ECO:0000256" key="2">
    <source>
        <dbReference type="ARBA" id="ARBA00022448"/>
    </source>
</evidence>
<dbReference type="Gene3D" id="1.20.1740.10">
    <property type="entry name" value="Amino acid/polyamine transporter I"/>
    <property type="match status" value="1"/>
</dbReference>
<organism evidence="8 9">
    <name type="scientific">Novosphingobium mangrovi</name>
    <name type="common">ex Hu et al. 2023</name>
    <dbReference type="NCBI Taxonomy" id="2930094"/>
    <lineage>
        <taxon>Bacteria</taxon>
        <taxon>Pseudomonadati</taxon>
        <taxon>Pseudomonadota</taxon>
        <taxon>Alphaproteobacteria</taxon>
        <taxon>Sphingomonadales</taxon>
        <taxon>Sphingomonadaceae</taxon>
        <taxon>Novosphingobium</taxon>
    </lineage>
</organism>
<feature type="transmembrane region" description="Helical" evidence="6">
    <location>
        <begin position="41"/>
        <end position="64"/>
    </location>
</feature>
<feature type="domain" description="Amino acid permease/ SLC12A" evidence="7">
    <location>
        <begin position="40"/>
        <end position="467"/>
    </location>
</feature>
<reference evidence="8" key="1">
    <citation type="submission" date="2022-03" db="EMBL/GenBank/DDBJ databases">
        <title>Identification of a novel bacterium isolated from mangrove sediments.</title>
        <authorList>
            <person name="Pan X."/>
        </authorList>
    </citation>
    <scope>NUCLEOTIDE SEQUENCE</scope>
    <source>
        <strain evidence="8">B2637</strain>
    </source>
</reference>
<feature type="transmembrane region" description="Helical" evidence="6">
    <location>
        <begin position="379"/>
        <end position="400"/>
    </location>
</feature>
<dbReference type="PANTHER" id="PTHR43495:SF5">
    <property type="entry name" value="GAMMA-AMINOBUTYRIC ACID PERMEASE"/>
    <property type="match status" value="1"/>
</dbReference>
<feature type="transmembrane region" description="Helical" evidence="6">
    <location>
        <begin position="356"/>
        <end position="373"/>
    </location>
</feature>
<dbReference type="PIRSF" id="PIRSF006060">
    <property type="entry name" value="AA_transporter"/>
    <property type="match status" value="1"/>
</dbReference>